<feature type="transmembrane region" description="Helical" evidence="2">
    <location>
        <begin position="21"/>
        <end position="48"/>
    </location>
</feature>
<proteinExistence type="predicted"/>
<gene>
    <name evidence="3" type="ORF">BC008_09895</name>
</gene>
<evidence type="ECO:0000313" key="4">
    <source>
        <dbReference type="Proteomes" id="UP000053372"/>
    </source>
</evidence>
<feature type="region of interest" description="Disordered" evidence="1">
    <location>
        <begin position="108"/>
        <end position="140"/>
    </location>
</feature>
<keyword evidence="2" id="KW-1133">Transmembrane helix</keyword>
<dbReference type="EMBL" id="LMTZ01000155">
    <property type="protein sequence ID" value="KST62471.1"/>
    <property type="molecule type" value="Genomic_DNA"/>
</dbReference>
<dbReference type="AlphaFoldDB" id="A0A0V7ZDC2"/>
<name>A0A0V7ZDC2_9CYAN</name>
<keyword evidence="2" id="KW-0812">Transmembrane</keyword>
<protein>
    <submittedName>
        <fullName evidence="3">Uncharacterized protein</fullName>
    </submittedName>
</protein>
<keyword evidence="4" id="KW-1185">Reference proteome</keyword>
<evidence type="ECO:0000256" key="2">
    <source>
        <dbReference type="SAM" id="Phobius"/>
    </source>
</evidence>
<keyword evidence="2" id="KW-0472">Membrane</keyword>
<organism evidence="3 4">
    <name type="scientific">Mastigocoleus testarum BC008</name>
    <dbReference type="NCBI Taxonomy" id="371196"/>
    <lineage>
        <taxon>Bacteria</taxon>
        <taxon>Bacillati</taxon>
        <taxon>Cyanobacteriota</taxon>
        <taxon>Cyanophyceae</taxon>
        <taxon>Nostocales</taxon>
        <taxon>Hapalosiphonaceae</taxon>
        <taxon>Mastigocoleus</taxon>
    </lineage>
</organism>
<feature type="compositionally biased region" description="Polar residues" evidence="1">
    <location>
        <begin position="113"/>
        <end position="140"/>
    </location>
</feature>
<accession>A0A0V7ZDC2</accession>
<reference evidence="3 4" key="1">
    <citation type="journal article" date="2015" name="Genome Announc.">
        <title>Draft Genome of the Euendolithic (true boring) Cyanobacterium Mastigocoleus testarum strain BC008.</title>
        <authorList>
            <person name="Guida B.S."/>
            <person name="Garcia-Pichel F."/>
        </authorList>
    </citation>
    <scope>NUCLEOTIDE SEQUENCE [LARGE SCALE GENOMIC DNA]</scope>
    <source>
        <strain evidence="3 4">BC008</strain>
    </source>
</reference>
<sequence>MKNERDSSPSQKLDEKNQKKRLMLLSSLVVFLTLIVFAMGVALVFLFINERKLERAQVNETSKASSEVIAAGDASRIATPSPVQEITPLQQDTTPSPKATITPSPAEIITPSPEANTTLTPQANITPPTPEVTTLASPQSASVSNKSFEYQGLLFELQKCEKLNINVQTQSIRCSVAIISTQENVKIELYSALRGNEDRRSRILDAGQESIAEKIQFGSDVTRWGRTSNNLIKDVPIKAIFMFENVPLETDEIDVFEITSTLKSSYYNNDIKVEFRNVNVSGS</sequence>
<evidence type="ECO:0000313" key="3">
    <source>
        <dbReference type="EMBL" id="KST62471.1"/>
    </source>
</evidence>
<comment type="caution">
    <text evidence="3">The sequence shown here is derived from an EMBL/GenBank/DDBJ whole genome shotgun (WGS) entry which is preliminary data.</text>
</comment>
<evidence type="ECO:0000256" key="1">
    <source>
        <dbReference type="SAM" id="MobiDB-lite"/>
    </source>
</evidence>
<dbReference type="OrthoDB" id="513197at2"/>
<dbReference type="Proteomes" id="UP000053372">
    <property type="component" value="Unassembled WGS sequence"/>
</dbReference>
<dbReference type="RefSeq" id="WP_027841981.1">
    <property type="nucleotide sequence ID" value="NZ_LMTZ01000155.1"/>
</dbReference>